<dbReference type="Pfam" id="PF14285">
    <property type="entry name" value="DUF4367"/>
    <property type="match status" value="1"/>
</dbReference>
<keyword evidence="1" id="KW-0812">Transmembrane</keyword>
<keyword evidence="1" id="KW-0472">Membrane</keyword>
<accession>A0ABT1YPT8</accession>
<keyword evidence="1" id="KW-1133">Transmembrane helix</keyword>
<protein>
    <submittedName>
        <fullName evidence="3">DUF4367 domain-containing protein</fullName>
    </submittedName>
</protein>
<dbReference type="RefSeq" id="WP_258215573.1">
    <property type="nucleotide sequence ID" value="NZ_JANQBD010000017.1"/>
</dbReference>
<sequence>MDLKWMLLFKGNVFSLPVIVQKTLFEHYMAVLSELDELSLLEKTAVQNSSVDVFLWAAKHRRYFRLLDEEQIVVKLRELMLQRISKQLPLAATLTPSQQVPLHPNETLLLLPEAWEQVLKRIHRHKKRRLFSERLGSVGFMITALVFGGFIFGMVMPIAPGTESLVSASTKSIASSMSEASPNQSVAVPITLTELKLKEQEVKNYADFKMYVPAYLPSGYTFDEGLAWIRQGESKTDHTMLVYMNDKNHLLRVTYYKLHKNGVLTTGSFGPESSKEIFIRGTKALLVTSITENSFIRLDWTENDTFISIFGRELEEEELVKMAKSLN</sequence>
<dbReference type="Proteomes" id="UP001300012">
    <property type="component" value="Unassembled WGS sequence"/>
</dbReference>
<feature type="domain" description="DUF4367" evidence="2">
    <location>
        <begin position="210"/>
        <end position="326"/>
    </location>
</feature>
<proteinExistence type="predicted"/>
<evidence type="ECO:0000313" key="3">
    <source>
        <dbReference type="EMBL" id="MCR8634005.1"/>
    </source>
</evidence>
<feature type="transmembrane region" description="Helical" evidence="1">
    <location>
        <begin position="135"/>
        <end position="159"/>
    </location>
</feature>
<dbReference type="InterPro" id="IPR025377">
    <property type="entry name" value="DUF4367"/>
</dbReference>
<evidence type="ECO:0000259" key="2">
    <source>
        <dbReference type="Pfam" id="PF14285"/>
    </source>
</evidence>
<organism evidence="3 4">
    <name type="scientific">Paenibacillus radicis</name>
    <name type="common">ex Xue et al. 2023</name>
    <dbReference type="NCBI Taxonomy" id="2972489"/>
    <lineage>
        <taxon>Bacteria</taxon>
        <taxon>Bacillati</taxon>
        <taxon>Bacillota</taxon>
        <taxon>Bacilli</taxon>
        <taxon>Bacillales</taxon>
        <taxon>Paenibacillaceae</taxon>
        <taxon>Paenibacillus</taxon>
    </lineage>
</organism>
<keyword evidence="4" id="KW-1185">Reference proteome</keyword>
<reference evidence="3 4" key="1">
    <citation type="submission" date="2022-08" db="EMBL/GenBank/DDBJ databases">
        <title>Paenibacillus endoradicis sp. nov., Paenibacillus radicibacter sp. nov and Paenibacillus pararadicis sp. nov., three cold-adapted plant growth-promoting bacteria isolated from root of Larix gmelinii in Great Khingan.</title>
        <authorList>
            <person name="Xue H."/>
        </authorList>
    </citation>
    <scope>NUCLEOTIDE SEQUENCE [LARGE SCALE GENOMIC DNA]</scope>
    <source>
        <strain evidence="3 4">N5-1-1-5</strain>
    </source>
</reference>
<comment type="caution">
    <text evidence="3">The sequence shown here is derived from an EMBL/GenBank/DDBJ whole genome shotgun (WGS) entry which is preliminary data.</text>
</comment>
<dbReference type="EMBL" id="JANQBD010000017">
    <property type="protein sequence ID" value="MCR8634005.1"/>
    <property type="molecule type" value="Genomic_DNA"/>
</dbReference>
<evidence type="ECO:0000313" key="4">
    <source>
        <dbReference type="Proteomes" id="UP001300012"/>
    </source>
</evidence>
<evidence type="ECO:0000256" key="1">
    <source>
        <dbReference type="SAM" id="Phobius"/>
    </source>
</evidence>
<name>A0ABT1YPT8_9BACL</name>
<gene>
    <name evidence="3" type="ORF">NV381_22720</name>
</gene>